<dbReference type="RefSeq" id="WP_259199666.1">
    <property type="nucleotide sequence ID" value="NZ_JANUXY010000004.1"/>
</dbReference>
<organism evidence="1 2">
    <name type="scientific">Staphylococcus americanisciuri</name>
    <dbReference type="NCBI Taxonomy" id="2973940"/>
    <lineage>
        <taxon>Bacteria</taxon>
        <taxon>Bacillati</taxon>
        <taxon>Bacillota</taxon>
        <taxon>Bacilli</taxon>
        <taxon>Bacillales</taxon>
        <taxon>Staphylococcaceae</taxon>
        <taxon>Staphylococcus</taxon>
    </lineage>
</organism>
<sequence length="67" mass="7770">MNNETCTRELSDTVKQRYRINTVGKSPTELQKELEAKGVNGFVVKVHHNKVSMLVNRADVKKNREWN</sequence>
<protein>
    <recommendedName>
        <fullName evidence="3">Phage protein</fullName>
    </recommendedName>
</protein>
<dbReference type="EMBL" id="JANUXY010000004">
    <property type="protein sequence ID" value="MCS4486363.1"/>
    <property type="molecule type" value="Genomic_DNA"/>
</dbReference>
<reference evidence="1 2" key="1">
    <citation type="journal article" date="2023" name="Int. J. Syst. Evol. Microbiol.">
        <title>Streptococcus sciuri sp. nov., Staphylococcus marylandisciuri sp. nov. and Staphylococcus americanisciuri sp. nov., isolated from faeces of eastern grey squirrel (Sciurus carolinensis).</title>
        <authorList>
            <person name="Volokhov D.V."/>
            <person name="Zagorodnyaya T.A."/>
            <person name="Furtak V.A."/>
            <person name="Nattanmai G."/>
            <person name="Randall L."/>
            <person name="Jose S."/>
            <person name="Gao Y."/>
            <person name="Eisenberg T."/>
            <person name="Delmonte P."/>
            <person name="Blom J."/>
            <person name="Mitchell K.K."/>
        </authorList>
    </citation>
    <scope>NUCLEOTIDE SEQUENCE [LARGE SCALE GENOMIC DNA]</scope>
    <source>
        <strain evidence="1 2">GRT3</strain>
    </source>
</reference>
<name>A0ABT2F1P5_9STAP</name>
<keyword evidence="2" id="KW-1185">Reference proteome</keyword>
<accession>A0ABT2F1P5</accession>
<gene>
    <name evidence="1" type="ORF">NXS11_05570</name>
</gene>
<evidence type="ECO:0008006" key="3">
    <source>
        <dbReference type="Google" id="ProtNLM"/>
    </source>
</evidence>
<evidence type="ECO:0000313" key="1">
    <source>
        <dbReference type="EMBL" id="MCS4486363.1"/>
    </source>
</evidence>
<comment type="caution">
    <text evidence="1">The sequence shown here is derived from an EMBL/GenBank/DDBJ whole genome shotgun (WGS) entry which is preliminary data.</text>
</comment>
<proteinExistence type="predicted"/>
<dbReference type="Proteomes" id="UP001205609">
    <property type="component" value="Unassembled WGS sequence"/>
</dbReference>
<evidence type="ECO:0000313" key="2">
    <source>
        <dbReference type="Proteomes" id="UP001205609"/>
    </source>
</evidence>